<dbReference type="Pfam" id="PF03456">
    <property type="entry name" value="uDENN"/>
    <property type="match status" value="1"/>
</dbReference>
<sequence length="857" mass="95749">MSDAARRPTAQSQHSIASMHTDHGRRNAAPAPRPAHTLCTAYGVFGLPREASEWQSVASRVTHQRDAVKTFYKPVMLGSSPKDKSDHPEFQKLLHAAMRACLPKDIEIFMGEVQPTCNNHSFVLQQSSTSTSYGVCLQVWSKADSKRARTIAELRTKEERREVSPTETFWIPYVLCFLSPYPLFSLLGSYLRAMWVHWSKSSNLFHAEEVSRILGFPAPRLQDLVRIDMRDYALTYQFPVSSDAFQNFDLWPLFQCLSVPNIVGILETALSPQGRIIFTSDHLAILNIAAETVRFCCRAQGWSGLYVPVAHWSNVATLVAEEGPYIIGVPAECKTLLMPPSDALLVDLDRGFVQTSAPPVLFTKSSSRQKFIARLSAAIGFIEQHGVPSHLTESYAHNQLTPEGGVVAITGKIEVVQDPTWWKQEQVLFEIDRVATKLAKNRGLAAVLKGSQKKPATTKVLSKTLQELSREKNTNAREVAEAWQSYCALKTRMTVEVTKLTKRNDFLVGELGTWKAQFEKFQGIAEELTKQSLELKTKIDHYKLENRKLTLVIQERALEARKQAEVLARTEQERDAVIADNKRMSEELLKEKQHLKEKMRQMKTENDLLMKQRNEIEQVLLGLRELISEQPKQLEQILERKEPGQAQDTPEQASVNETAPAATTTKEVQSKRWSTISVSDSADALVREKTSEISALLNKMTSQCLSAIDAINERDDKSLRSLADCQTRDSTTHTSLPELARSISTMSSNRDSMLRSSESGHSAAAGKLRDIVEVVSDHASDATSVMSSEVDARFSSVVSLHGNETQTDQFKVHKTTQMDVLSTKSGSERGLVRQKVSLTSVRPGEPGKSFISADTIV</sequence>
<evidence type="ECO:0000313" key="4">
    <source>
        <dbReference type="EMBL" id="ORY82077.1"/>
    </source>
</evidence>
<evidence type="ECO:0000313" key="5">
    <source>
        <dbReference type="Proteomes" id="UP000193685"/>
    </source>
</evidence>
<dbReference type="InterPro" id="IPR005113">
    <property type="entry name" value="uDENN_dom"/>
</dbReference>
<gene>
    <name evidence="4" type="ORF">BCR37DRAFT_33184</name>
</gene>
<feature type="coiled-coil region" evidence="1">
    <location>
        <begin position="525"/>
        <end position="619"/>
    </location>
</feature>
<dbReference type="GeneID" id="63783638"/>
<dbReference type="SMART" id="SM00799">
    <property type="entry name" value="DENN"/>
    <property type="match status" value="1"/>
</dbReference>
<feature type="region of interest" description="Disordered" evidence="2">
    <location>
        <begin position="641"/>
        <end position="667"/>
    </location>
</feature>
<comment type="caution">
    <text evidence="4">The sequence shown here is derived from an EMBL/GenBank/DDBJ whole genome shotgun (WGS) entry which is preliminary data.</text>
</comment>
<dbReference type="RefSeq" id="XP_040725211.1">
    <property type="nucleotide sequence ID" value="XM_040867039.1"/>
</dbReference>
<dbReference type="OrthoDB" id="6019893at2759"/>
<dbReference type="SMART" id="SM00800">
    <property type="entry name" value="uDENN"/>
    <property type="match status" value="1"/>
</dbReference>
<dbReference type="Gene3D" id="3.40.50.11500">
    <property type="match status" value="1"/>
</dbReference>
<dbReference type="PANTHER" id="PTHR12296:SF31">
    <property type="entry name" value="DENN (AEX-3) DOMAIN PROTEIN (AFU_ORTHOLOGUE AFUA_6G11200)"/>
    <property type="match status" value="1"/>
</dbReference>
<dbReference type="InterPro" id="IPR043153">
    <property type="entry name" value="DENN_C"/>
</dbReference>
<dbReference type="InterPro" id="IPR001194">
    <property type="entry name" value="cDENN_dom"/>
</dbReference>
<dbReference type="PANTHER" id="PTHR12296">
    <property type="entry name" value="DENN DOMAIN-CONTAINING PROTEIN 4"/>
    <property type="match status" value="1"/>
</dbReference>
<organism evidence="4 5">
    <name type="scientific">Protomyces lactucae-debilis</name>
    <dbReference type="NCBI Taxonomy" id="2754530"/>
    <lineage>
        <taxon>Eukaryota</taxon>
        <taxon>Fungi</taxon>
        <taxon>Dikarya</taxon>
        <taxon>Ascomycota</taxon>
        <taxon>Taphrinomycotina</taxon>
        <taxon>Taphrinomycetes</taxon>
        <taxon>Taphrinales</taxon>
        <taxon>Protomycetaceae</taxon>
        <taxon>Protomyces</taxon>
    </lineage>
</organism>
<feature type="compositionally biased region" description="Polar residues" evidence="2">
    <location>
        <begin position="9"/>
        <end position="18"/>
    </location>
</feature>
<dbReference type="GO" id="GO:0031410">
    <property type="term" value="C:cytoplasmic vesicle"/>
    <property type="evidence" value="ECO:0007669"/>
    <property type="project" value="TreeGrafter"/>
</dbReference>
<keyword evidence="5" id="KW-1185">Reference proteome</keyword>
<dbReference type="EMBL" id="MCFI01000010">
    <property type="protein sequence ID" value="ORY82077.1"/>
    <property type="molecule type" value="Genomic_DNA"/>
</dbReference>
<dbReference type="GO" id="GO:0032483">
    <property type="term" value="P:regulation of Rab protein signal transduction"/>
    <property type="evidence" value="ECO:0007669"/>
    <property type="project" value="TreeGrafter"/>
</dbReference>
<keyword evidence="1" id="KW-0175">Coiled coil</keyword>
<dbReference type="PROSITE" id="PS50211">
    <property type="entry name" value="DENN"/>
    <property type="match status" value="1"/>
</dbReference>
<dbReference type="InterPro" id="IPR037516">
    <property type="entry name" value="Tripartite_DENN"/>
</dbReference>
<evidence type="ECO:0000256" key="1">
    <source>
        <dbReference type="SAM" id="Coils"/>
    </source>
</evidence>
<accession>A0A1Y2FEP6</accession>
<dbReference type="InterPro" id="IPR051696">
    <property type="entry name" value="DENN_Domain_GEFs"/>
</dbReference>
<reference evidence="4 5" key="1">
    <citation type="submission" date="2016-07" db="EMBL/GenBank/DDBJ databases">
        <title>Pervasive Adenine N6-methylation of Active Genes in Fungi.</title>
        <authorList>
            <consortium name="DOE Joint Genome Institute"/>
            <person name="Mondo S.J."/>
            <person name="Dannebaum R.O."/>
            <person name="Kuo R.C."/>
            <person name="Labutti K."/>
            <person name="Haridas S."/>
            <person name="Kuo A."/>
            <person name="Salamov A."/>
            <person name="Ahrendt S.R."/>
            <person name="Lipzen A."/>
            <person name="Sullivan W."/>
            <person name="Andreopoulos W.B."/>
            <person name="Clum A."/>
            <person name="Lindquist E."/>
            <person name="Daum C."/>
            <person name="Ramamoorthy G.K."/>
            <person name="Gryganskyi A."/>
            <person name="Culley D."/>
            <person name="Magnuson J.K."/>
            <person name="James T.Y."/>
            <person name="O'Malley M.A."/>
            <person name="Stajich J.E."/>
            <person name="Spatafora J.W."/>
            <person name="Visel A."/>
            <person name="Grigoriev I.V."/>
        </authorList>
    </citation>
    <scope>NUCLEOTIDE SEQUENCE [LARGE SCALE GENOMIC DNA]</scope>
    <source>
        <strain evidence="4 5">12-1054</strain>
    </source>
</reference>
<dbReference type="Proteomes" id="UP000193685">
    <property type="component" value="Unassembled WGS sequence"/>
</dbReference>
<feature type="domain" description="UDENN" evidence="3">
    <location>
        <begin position="55"/>
        <end position="475"/>
    </location>
</feature>
<dbReference type="Gene3D" id="3.30.450.200">
    <property type="match status" value="1"/>
</dbReference>
<evidence type="ECO:0000256" key="2">
    <source>
        <dbReference type="SAM" id="MobiDB-lite"/>
    </source>
</evidence>
<feature type="region of interest" description="Disordered" evidence="2">
    <location>
        <begin position="1"/>
        <end position="33"/>
    </location>
</feature>
<feature type="compositionally biased region" description="Polar residues" evidence="2">
    <location>
        <begin position="646"/>
        <end position="667"/>
    </location>
</feature>
<dbReference type="STRING" id="56484.A0A1Y2FEP6"/>
<evidence type="ECO:0000259" key="3">
    <source>
        <dbReference type="PROSITE" id="PS50211"/>
    </source>
</evidence>
<dbReference type="Pfam" id="PF02141">
    <property type="entry name" value="DENN"/>
    <property type="match status" value="1"/>
</dbReference>
<name>A0A1Y2FEP6_PROLT</name>
<proteinExistence type="predicted"/>
<dbReference type="AlphaFoldDB" id="A0A1Y2FEP6"/>
<protein>
    <submittedName>
        <fullName evidence="4">AEX-3 domain-domain-containing protein</fullName>
    </submittedName>
</protein>